<dbReference type="PRINTS" id="PR01437">
    <property type="entry name" value="NUOXDRDTASE4"/>
</dbReference>
<evidence type="ECO:0000256" key="7">
    <source>
        <dbReference type="RuleBase" id="RU000320"/>
    </source>
</evidence>
<keyword evidence="6 8" id="KW-0472">Membrane</keyword>
<keyword evidence="11" id="KW-1185">Reference proteome</keyword>
<dbReference type="PANTHER" id="PTHR42682:SF5">
    <property type="entry name" value="HYDROGENASE-4 COMPONENT F"/>
    <property type="match status" value="1"/>
</dbReference>
<dbReference type="InterPro" id="IPR003918">
    <property type="entry name" value="NADH_UbQ_OxRdtase"/>
</dbReference>
<name>A0AAU9DY57_9FUSO</name>
<proteinExistence type="predicted"/>
<evidence type="ECO:0000313" key="10">
    <source>
        <dbReference type="EMBL" id="BDU51451.1"/>
    </source>
</evidence>
<feature type="transmembrane region" description="Helical" evidence="8">
    <location>
        <begin position="301"/>
        <end position="317"/>
    </location>
</feature>
<dbReference type="KEGG" id="haby:HLVA_20200"/>
<keyword evidence="5" id="KW-0560">Oxidoreductase</keyword>
<feature type="transmembrane region" description="Helical" evidence="8">
    <location>
        <begin position="361"/>
        <end position="387"/>
    </location>
</feature>
<gene>
    <name evidence="10" type="primary">ehrD</name>
    <name evidence="10" type="ORF">HLVA_20200</name>
</gene>
<organism evidence="10 11">
    <name type="scientific">Haliovirga abyssi</name>
    <dbReference type="NCBI Taxonomy" id="2996794"/>
    <lineage>
        <taxon>Bacteria</taxon>
        <taxon>Fusobacteriati</taxon>
        <taxon>Fusobacteriota</taxon>
        <taxon>Fusobacteriia</taxon>
        <taxon>Fusobacteriales</taxon>
        <taxon>Haliovirgaceae</taxon>
        <taxon>Haliovirga</taxon>
    </lineage>
</organism>
<evidence type="ECO:0000313" key="11">
    <source>
        <dbReference type="Proteomes" id="UP001321582"/>
    </source>
</evidence>
<evidence type="ECO:0000256" key="6">
    <source>
        <dbReference type="ARBA" id="ARBA00023136"/>
    </source>
</evidence>
<dbReference type="GO" id="GO:0008137">
    <property type="term" value="F:NADH dehydrogenase (ubiquinone) activity"/>
    <property type="evidence" value="ECO:0007669"/>
    <property type="project" value="InterPro"/>
</dbReference>
<evidence type="ECO:0000256" key="8">
    <source>
        <dbReference type="SAM" id="Phobius"/>
    </source>
</evidence>
<dbReference type="PANTHER" id="PTHR42682">
    <property type="entry name" value="HYDROGENASE-4 COMPONENT F"/>
    <property type="match status" value="1"/>
</dbReference>
<keyword evidence="4 8" id="KW-1133">Transmembrane helix</keyword>
<dbReference type="Pfam" id="PF00361">
    <property type="entry name" value="Proton_antipo_M"/>
    <property type="match status" value="1"/>
</dbReference>
<evidence type="ECO:0000256" key="1">
    <source>
        <dbReference type="ARBA" id="ARBA00004651"/>
    </source>
</evidence>
<feature type="transmembrane region" description="Helical" evidence="8">
    <location>
        <begin position="147"/>
        <end position="168"/>
    </location>
</feature>
<evidence type="ECO:0000259" key="9">
    <source>
        <dbReference type="Pfam" id="PF00361"/>
    </source>
</evidence>
<feature type="domain" description="NADH:quinone oxidoreductase/Mrp antiporter transmembrane" evidence="9">
    <location>
        <begin position="111"/>
        <end position="404"/>
    </location>
</feature>
<protein>
    <submittedName>
        <fullName evidence="10">Hydrogenase</fullName>
    </submittedName>
</protein>
<comment type="subcellular location">
    <subcellularLocation>
        <location evidence="1">Cell membrane</location>
        <topology evidence="1">Multi-pass membrane protein</topology>
    </subcellularLocation>
    <subcellularLocation>
        <location evidence="7">Membrane</location>
        <topology evidence="7">Multi-pass membrane protein</topology>
    </subcellularLocation>
</comment>
<reference evidence="10 11" key="1">
    <citation type="submission" date="2022-11" db="EMBL/GenBank/DDBJ databases">
        <title>Haliovirga abyssi gen. nov., sp. nov., a mesophilic fermentative bacterium isolated from the Iheya North hydrothermal field and the proposal of Haliovirgaceae fam. nov.</title>
        <authorList>
            <person name="Miyazaki U."/>
            <person name="Tame A."/>
            <person name="Miyazaki J."/>
            <person name="Takai K."/>
            <person name="Sawayama S."/>
            <person name="Kitajima M."/>
            <person name="Okamoto A."/>
            <person name="Nakagawa S."/>
        </authorList>
    </citation>
    <scope>NUCLEOTIDE SEQUENCE [LARGE SCALE GENOMIC DNA]</scope>
    <source>
        <strain evidence="10 11">IC12</strain>
    </source>
</reference>
<dbReference type="GO" id="GO:0016491">
    <property type="term" value="F:oxidoreductase activity"/>
    <property type="evidence" value="ECO:0007669"/>
    <property type="project" value="UniProtKB-KW"/>
</dbReference>
<feature type="transmembrane region" description="Helical" evidence="8">
    <location>
        <begin position="261"/>
        <end position="281"/>
    </location>
</feature>
<evidence type="ECO:0000256" key="5">
    <source>
        <dbReference type="ARBA" id="ARBA00023002"/>
    </source>
</evidence>
<feature type="transmembrane region" description="Helical" evidence="8">
    <location>
        <begin position="93"/>
        <end position="119"/>
    </location>
</feature>
<feature type="transmembrane region" description="Helical" evidence="8">
    <location>
        <begin position="194"/>
        <end position="212"/>
    </location>
</feature>
<evidence type="ECO:0000256" key="4">
    <source>
        <dbReference type="ARBA" id="ARBA00022989"/>
    </source>
</evidence>
<dbReference type="GO" id="GO:0005886">
    <property type="term" value="C:plasma membrane"/>
    <property type="evidence" value="ECO:0007669"/>
    <property type="project" value="UniProtKB-SubCell"/>
</dbReference>
<sequence>MAELVILIPIIAGILSLLVKNKYGRWLLPITGLIHIIFTILIWRGISVPLFNEYVGIKPEGILVLAVTSYLFFMISIYTVSYLKEEKMENEKLFTSSMLFFLASMSSVAISNSLILFWISVEATSLTSAPLIYVHKTKTALEATWKYVLVCSVGIALALLGTFLIAIARDKAGLSINLNFTELEKNAMLLNKDWLKIGFLFILIGYGTKMGLAPMHTWLPDAHSEAPSPASALLSGALLNTAFLGIFKMSRILHLAELGKFADVSLIILGLLSTVVAAVFILKQYDYKRMLAYSSIENMGIIAFGTGIGGIAAYGAMFHLVHHALIKSSLFLSAGNVLMSYKTKLIDKVGNIFKFLPKTAIIMFAGFIGIAGFPPFGLFFSEFFIVLGALRRGAYISAGIFVLSLILIFAGLSKYVVKMSFGESEVEPKVKENRWRVYPQYILLFTSLVLCYMQINQISDIMTSAVAVIGGMIHE</sequence>
<keyword evidence="3 7" id="KW-0812">Transmembrane</keyword>
<dbReference type="InterPro" id="IPR001750">
    <property type="entry name" value="ND/Mrp_TM"/>
</dbReference>
<dbReference type="RefSeq" id="WP_307904341.1">
    <property type="nucleotide sequence ID" value="NZ_AP027059.1"/>
</dbReference>
<feature type="transmembrane region" description="Helical" evidence="8">
    <location>
        <begin position="26"/>
        <end position="46"/>
    </location>
</feature>
<feature type="transmembrane region" description="Helical" evidence="8">
    <location>
        <begin position="61"/>
        <end position="81"/>
    </location>
</feature>
<dbReference type="AlphaFoldDB" id="A0AAU9DY57"/>
<dbReference type="InterPro" id="IPR052175">
    <property type="entry name" value="ComplexI-like_HydComp"/>
</dbReference>
<feature type="transmembrane region" description="Helical" evidence="8">
    <location>
        <begin position="437"/>
        <end position="455"/>
    </location>
</feature>
<dbReference type="EMBL" id="AP027059">
    <property type="protein sequence ID" value="BDU51451.1"/>
    <property type="molecule type" value="Genomic_DNA"/>
</dbReference>
<feature type="transmembrane region" description="Helical" evidence="8">
    <location>
        <begin position="394"/>
        <end position="417"/>
    </location>
</feature>
<evidence type="ECO:0000256" key="2">
    <source>
        <dbReference type="ARBA" id="ARBA00022475"/>
    </source>
</evidence>
<accession>A0AAU9DY57</accession>
<keyword evidence="2" id="KW-1003">Cell membrane</keyword>
<evidence type="ECO:0000256" key="3">
    <source>
        <dbReference type="ARBA" id="ARBA00022692"/>
    </source>
</evidence>
<dbReference type="GO" id="GO:0042773">
    <property type="term" value="P:ATP synthesis coupled electron transport"/>
    <property type="evidence" value="ECO:0007669"/>
    <property type="project" value="InterPro"/>
</dbReference>
<dbReference type="Proteomes" id="UP001321582">
    <property type="component" value="Chromosome"/>
</dbReference>